<dbReference type="Proteomes" id="UP000242146">
    <property type="component" value="Unassembled WGS sequence"/>
</dbReference>
<evidence type="ECO:0000313" key="2">
    <source>
        <dbReference type="Proteomes" id="UP000242146"/>
    </source>
</evidence>
<dbReference type="STRING" id="101127.A0A1X2G3W4"/>
<evidence type="ECO:0008006" key="3">
    <source>
        <dbReference type="Google" id="ProtNLM"/>
    </source>
</evidence>
<protein>
    <recommendedName>
        <fullName evidence="3">MIT domain-containing protein</fullName>
    </recommendedName>
</protein>
<sequence>MSSLVSNVLSQTPIVGQVFSKTVPKPSTTFLTPPPPYEKAVTLPTSSKIGQLSDYMWRQGSSIILPDANNQAVATIDKKHVENVLTLIHMASEMDQAGQHQMAKDLYIMGIDRMLSSLPLESDPRLKLALEFRLAQYKEKANLDLDQNFEETMMAIANCEEITDDDAQAKSFKSRLSDMVASVTTYGIDVLKKTPIPGAVSYSVSFAFASLESVDATLHLRERTWNLAVQSVAKAMEMDRQYQIHRMVLDKVLLTCNALLQAAHQQQQNH</sequence>
<evidence type="ECO:0000313" key="1">
    <source>
        <dbReference type="EMBL" id="ORX44101.1"/>
    </source>
</evidence>
<dbReference type="SUPFAM" id="SSF116846">
    <property type="entry name" value="MIT domain"/>
    <property type="match status" value="1"/>
</dbReference>
<organism evidence="1 2">
    <name type="scientific">Hesseltinella vesiculosa</name>
    <dbReference type="NCBI Taxonomy" id="101127"/>
    <lineage>
        <taxon>Eukaryota</taxon>
        <taxon>Fungi</taxon>
        <taxon>Fungi incertae sedis</taxon>
        <taxon>Mucoromycota</taxon>
        <taxon>Mucoromycotina</taxon>
        <taxon>Mucoromycetes</taxon>
        <taxon>Mucorales</taxon>
        <taxon>Cunninghamellaceae</taxon>
        <taxon>Hesseltinella</taxon>
    </lineage>
</organism>
<comment type="caution">
    <text evidence="1">The sequence shown here is derived from an EMBL/GenBank/DDBJ whole genome shotgun (WGS) entry which is preliminary data.</text>
</comment>
<name>A0A1X2G3W4_9FUNG</name>
<dbReference type="Gene3D" id="1.20.58.80">
    <property type="entry name" value="Phosphotransferase system, lactose/cellobiose-type IIA subunit"/>
    <property type="match status" value="1"/>
</dbReference>
<keyword evidence="2" id="KW-1185">Reference proteome</keyword>
<dbReference type="EMBL" id="MCGT01000050">
    <property type="protein sequence ID" value="ORX44101.1"/>
    <property type="molecule type" value="Genomic_DNA"/>
</dbReference>
<dbReference type="AlphaFoldDB" id="A0A1X2G3W4"/>
<gene>
    <name evidence="1" type="ORF">DM01DRAFT_1340517</name>
</gene>
<dbReference type="OrthoDB" id="2414723at2759"/>
<accession>A0A1X2G3W4</accession>
<reference evidence="1 2" key="1">
    <citation type="submission" date="2016-07" db="EMBL/GenBank/DDBJ databases">
        <title>Pervasive Adenine N6-methylation of Active Genes in Fungi.</title>
        <authorList>
            <consortium name="DOE Joint Genome Institute"/>
            <person name="Mondo S.J."/>
            <person name="Dannebaum R.O."/>
            <person name="Kuo R.C."/>
            <person name="Labutti K."/>
            <person name="Haridas S."/>
            <person name="Kuo A."/>
            <person name="Salamov A."/>
            <person name="Ahrendt S.R."/>
            <person name="Lipzen A."/>
            <person name="Sullivan W."/>
            <person name="Andreopoulos W.B."/>
            <person name="Clum A."/>
            <person name="Lindquist E."/>
            <person name="Daum C."/>
            <person name="Ramamoorthy G.K."/>
            <person name="Gryganskyi A."/>
            <person name="Culley D."/>
            <person name="Magnuson J.K."/>
            <person name="James T.Y."/>
            <person name="O'Malley M.A."/>
            <person name="Stajich J.E."/>
            <person name="Spatafora J.W."/>
            <person name="Visel A."/>
            <person name="Grigoriev I.V."/>
        </authorList>
    </citation>
    <scope>NUCLEOTIDE SEQUENCE [LARGE SCALE GENOMIC DNA]</scope>
    <source>
        <strain evidence="1 2">NRRL 3301</strain>
    </source>
</reference>
<proteinExistence type="predicted"/>
<dbReference type="InterPro" id="IPR036181">
    <property type="entry name" value="MIT_dom_sf"/>
</dbReference>